<dbReference type="Proteomes" id="UP001174677">
    <property type="component" value="Chromosome 3"/>
</dbReference>
<feature type="signal peptide" evidence="2">
    <location>
        <begin position="1"/>
        <end position="22"/>
    </location>
</feature>
<protein>
    <recommendedName>
        <fullName evidence="3">J domain-containing protein</fullName>
    </recommendedName>
</protein>
<evidence type="ECO:0000256" key="2">
    <source>
        <dbReference type="SAM" id="SignalP"/>
    </source>
</evidence>
<feature type="chain" id="PRO_5046970831" description="J domain-containing protein" evidence="2">
    <location>
        <begin position="23"/>
        <end position="232"/>
    </location>
</feature>
<reference evidence="4" key="1">
    <citation type="journal article" date="2023" name="Plant Biotechnol. J.">
        <title>Chromosome-level wild Hevea brasiliensis genome provides new tools for genomic-assisted breeding and valuable loci to elevate rubber yield.</title>
        <authorList>
            <person name="Cheng H."/>
            <person name="Song X."/>
            <person name="Hu Y."/>
            <person name="Wu T."/>
            <person name="Yang Q."/>
            <person name="An Z."/>
            <person name="Feng S."/>
            <person name="Deng Z."/>
            <person name="Wu W."/>
            <person name="Zeng X."/>
            <person name="Tu M."/>
            <person name="Wang X."/>
            <person name="Huang H."/>
        </authorList>
    </citation>
    <scope>NUCLEOTIDE SEQUENCE</scope>
    <source>
        <strain evidence="4">MT/VB/25A 57/8</strain>
    </source>
</reference>
<dbReference type="PROSITE" id="PS50076">
    <property type="entry name" value="DNAJ_2"/>
    <property type="match status" value="1"/>
</dbReference>
<dbReference type="InterPro" id="IPR036869">
    <property type="entry name" value="J_dom_sf"/>
</dbReference>
<dbReference type="Pfam" id="PF00226">
    <property type="entry name" value="DnaJ"/>
    <property type="match status" value="1"/>
</dbReference>
<dbReference type="PRINTS" id="PR00625">
    <property type="entry name" value="JDOMAIN"/>
</dbReference>
<keyword evidence="5" id="KW-1185">Reference proteome</keyword>
<evidence type="ECO:0000313" key="4">
    <source>
        <dbReference type="EMBL" id="KAJ9185396.1"/>
    </source>
</evidence>
<dbReference type="PANTHER" id="PTHR45184:SF1">
    <property type="entry name" value="DNAJ PROTEIN ERDJ3A"/>
    <property type="match status" value="1"/>
</dbReference>
<organism evidence="4 5">
    <name type="scientific">Hevea brasiliensis</name>
    <name type="common">Para rubber tree</name>
    <name type="synonym">Siphonia brasiliensis</name>
    <dbReference type="NCBI Taxonomy" id="3981"/>
    <lineage>
        <taxon>Eukaryota</taxon>
        <taxon>Viridiplantae</taxon>
        <taxon>Streptophyta</taxon>
        <taxon>Embryophyta</taxon>
        <taxon>Tracheophyta</taxon>
        <taxon>Spermatophyta</taxon>
        <taxon>Magnoliopsida</taxon>
        <taxon>eudicotyledons</taxon>
        <taxon>Gunneridae</taxon>
        <taxon>Pentapetalae</taxon>
        <taxon>rosids</taxon>
        <taxon>fabids</taxon>
        <taxon>Malpighiales</taxon>
        <taxon>Euphorbiaceae</taxon>
        <taxon>Crotonoideae</taxon>
        <taxon>Micrandreae</taxon>
        <taxon>Hevea</taxon>
    </lineage>
</organism>
<name>A0ABQ9MZ74_HEVBR</name>
<dbReference type="CDD" id="cd06257">
    <property type="entry name" value="DnaJ"/>
    <property type="match status" value="1"/>
</dbReference>
<evidence type="ECO:0000313" key="5">
    <source>
        <dbReference type="Proteomes" id="UP001174677"/>
    </source>
</evidence>
<dbReference type="InterPro" id="IPR052842">
    <property type="entry name" value="ER_Co-chaperone"/>
</dbReference>
<dbReference type="InterPro" id="IPR001623">
    <property type="entry name" value="DnaJ_domain"/>
</dbReference>
<dbReference type="InterPro" id="IPR018253">
    <property type="entry name" value="DnaJ_domain_CS"/>
</dbReference>
<evidence type="ECO:0000259" key="3">
    <source>
        <dbReference type="PROSITE" id="PS50076"/>
    </source>
</evidence>
<dbReference type="SUPFAM" id="SSF46565">
    <property type="entry name" value="Chaperone J-domain"/>
    <property type="match status" value="1"/>
</dbReference>
<dbReference type="EMBL" id="JARPOI010000003">
    <property type="protein sequence ID" value="KAJ9185396.1"/>
    <property type="molecule type" value="Genomic_DNA"/>
</dbReference>
<comment type="caution">
    <text evidence="4">The sequence shown here is derived from an EMBL/GenBank/DDBJ whole genome shotgun (WGS) entry which is preliminary data.</text>
</comment>
<evidence type="ECO:0000256" key="1">
    <source>
        <dbReference type="SAM" id="MobiDB-lite"/>
    </source>
</evidence>
<feature type="region of interest" description="Disordered" evidence="1">
    <location>
        <begin position="181"/>
        <end position="200"/>
    </location>
</feature>
<dbReference type="SMART" id="SM00271">
    <property type="entry name" value="DnaJ"/>
    <property type="match status" value="1"/>
</dbReference>
<feature type="domain" description="J" evidence="3">
    <location>
        <begin position="26"/>
        <end position="90"/>
    </location>
</feature>
<gene>
    <name evidence="4" type="ORF">P3X46_005035</name>
</gene>
<proteinExistence type="predicted"/>
<dbReference type="PANTHER" id="PTHR45184">
    <property type="entry name" value="DNAJ PROTEIN ERDJ3A"/>
    <property type="match status" value="1"/>
</dbReference>
<accession>A0ABQ9MZ74</accession>
<sequence>MNMRFTLSLAVVLSLVLLVGEAKTIDPYKVLGVERNASQHEILKAFHKLSLQYHPDNNKNKGAQEKFAEINNAYEILSDEEKRKNYDLYGDEKGNPGFDAGHPGDQAGYTYFKGRGQGQNGFAFRPDEWQNMGGQGGSQSFSFSFGGPSTRSSFGFGLNDIFSNLFGGDIGGNQFGGFSGSSRSQSSFHSGSRSSPKSLRPLNSKIFKKEIADQGMTWLLLSYTPSLGEQLL</sequence>
<keyword evidence="2" id="KW-0732">Signal</keyword>
<dbReference type="PROSITE" id="PS00636">
    <property type="entry name" value="DNAJ_1"/>
    <property type="match status" value="1"/>
</dbReference>
<feature type="compositionally biased region" description="Low complexity" evidence="1">
    <location>
        <begin position="181"/>
        <end position="195"/>
    </location>
</feature>
<dbReference type="Gene3D" id="1.10.287.110">
    <property type="entry name" value="DnaJ domain"/>
    <property type="match status" value="1"/>
</dbReference>